<dbReference type="CDD" id="cd23081">
    <property type="entry name" value="cpPDZ_EcRseP-like"/>
    <property type="match status" value="1"/>
</dbReference>
<keyword evidence="10 11" id="KW-0472">Membrane</keyword>
<dbReference type="Pfam" id="PF17820">
    <property type="entry name" value="PDZ_6"/>
    <property type="match status" value="1"/>
</dbReference>
<evidence type="ECO:0000256" key="9">
    <source>
        <dbReference type="ARBA" id="ARBA00023049"/>
    </source>
</evidence>
<evidence type="ECO:0000256" key="2">
    <source>
        <dbReference type="ARBA" id="ARBA00004141"/>
    </source>
</evidence>
<evidence type="ECO:0000256" key="3">
    <source>
        <dbReference type="ARBA" id="ARBA00007931"/>
    </source>
</evidence>
<dbReference type="InterPro" id="IPR036034">
    <property type="entry name" value="PDZ_sf"/>
</dbReference>
<dbReference type="GO" id="GO:0006508">
    <property type="term" value="P:proteolysis"/>
    <property type="evidence" value="ECO:0007669"/>
    <property type="project" value="UniProtKB-KW"/>
</dbReference>
<sequence>MITYILATIIVIGILVYVHELGHFLAARRMGVKVEIFSLGFGPKLLSLVRGETEYRLSAIPLGGYVKLYGEHPENLPSIVEVEKAFAFKKTWQKAFIVLAGPLANFLFAFIVFWLIFSFVGRTYTPPKIGEILPESPAERAGLQPGDLVLAINGKAVKSFEDLLLEIRKEEAPREITLKIKRGEEVFSVNLVPKMVEGTNLFGKKTQIPLLGFRAAPEQVQEKLNPLSAFLLAGQKVYDFTVLTFTAIYKLFTGELPFSTLGGPLTIGKFAGDSAKMGLLAFISFMALLSINLGVINILPLPMLDGGHLVIFGIEALRGHPLSIRTQELIFKIGLILIIALSIAVFYNDLLKMLSGWKLH</sequence>
<dbReference type="Pfam" id="PF02163">
    <property type="entry name" value="Peptidase_M50"/>
    <property type="match status" value="1"/>
</dbReference>
<name>A0A832GMC2_9BACT</name>
<dbReference type="SMART" id="SM00228">
    <property type="entry name" value="PDZ"/>
    <property type="match status" value="1"/>
</dbReference>
<keyword evidence="9 11" id="KW-0482">Metalloprotease</keyword>
<dbReference type="GO" id="GO:0046872">
    <property type="term" value="F:metal ion binding"/>
    <property type="evidence" value="ECO:0007669"/>
    <property type="project" value="UniProtKB-KW"/>
</dbReference>
<dbReference type="EC" id="3.4.24.-" evidence="11"/>
<feature type="domain" description="PDZ" evidence="12">
    <location>
        <begin position="129"/>
        <end position="184"/>
    </location>
</feature>
<keyword evidence="5 11" id="KW-0812">Transmembrane</keyword>
<dbReference type="PROSITE" id="PS50106">
    <property type="entry name" value="PDZ"/>
    <property type="match status" value="1"/>
</dbReference>
<reference evidence="13" key="1">
    <citation type="journal article" date="2020" name="mSystems">
        <title>Genome- and Community-Level Interaction Insights into Carbon Utilization and Element Cycling Functions of Hydrothermarchaeota in Hydrothermal Sediment.</title>
        <authorList>
            <person name="Zhou Z."/>
            <person name="Liu Y."/>
            <person name="Xu W."/>
            <person name="Pan J."/>
            <person name="Luo Z.H."/>
            <person name="Li M."/>
        </authorList>
    </citation>
    <scope>NUCLEOTIDE SEQUENCE [LARGE SCALE GENOMIC DNA]</scope>
    <source>
        <strain evidence="13">SpSt-605</strain>
    </source>
</reference>
<feature type="transmembrane region" description="Helical" evidence="11">
    <location>
        <begin position="329"/>
        <end position="347"/>
    </location>
</feature>
<feature type="transmembrane region" description="Helical" evidence="11">
    <location>
        <begin position="96"/>
        <end position="117"/>
    </location>
</feature>
<dbReference type="CDD" id="cd06163">
    <property type="entry name" value="S2P-M50_PDZ_RseP-like"/>
    <property type="match status" value="1"/>
</dbReference>
<dbReference type="GO" id="GO:0016020">
    <property type="term" value="C:membrane"/>
    <property type="evidence" value="ECO:0007669"/>
    <property type="project" value="UniProtKB-SubCell"/>
</dbReference>
<comment type="subcellular location">
    <subcellularLocation>
        <location evidence="2">Membrane</location>
        <topology evidence="2">Multi-pass membrane protein</topology>
    </subcellularLocation>
</comment>
<comment type="caution">
    <text evidence="13">The sequence shown here is derived from an EMBL/GenBank/DDBJ whole genome shotgun (WGS) entry which is preliminary data.</text>
</comment>
<dbReference type="GO" id="GO:0004222">
    <property type="term" value="F:metalloendopeptidase activity"/>
    <property type="evidence" value="ECO:0007669"/>
    <property type="project" value="InterPro"/>
</dbReference>
<dbReference type="InterPro" id="IPR041489">
    <property type="entry name" value="PDZ_6"/>
</dbReference>
<dbReference type="InterPro" id="IPR004387">
    <property type="entry name" value="Pept_M50_Zn"/>
</dbReference>
<keyword evidence="11" id="KW-0479">Metal-binding</keyword>
<dbReference type="InterPro" id="IPR001478">
    <property type="entry name" value="PDZ"/>
</dbReference>
<keyword evidence="7 11" id="KW-0862">Zinc</keyword>
<dbReference type="PANTHER" id="PTHR42837">
    <property type="entry name" value="REGULATOR OF SIGMA-E PROTEASE RSEP"/>
    <property type="match status" value="1"/>
</dbReference>
<evidence type="ECO:0000256" key="10">
    <source>
        <dbReference type="ARBA" id="ARBA00023136"/>
    </source>
</evidence>
<keyword evidence="8 11" id="KW-1133">Transmembrane helix</keyword>
<dbReference type="PANTHER" id="PTHR42837:SF2">
    <property type="entry name" value="MEMBRANE METALLOPROTEASE ARASP2, CHLOROPLASTIC-RELATED"/>
    <property type="match status" value="1"/>
</dbReference>
<evidence type="ECO:0000256" key="11">
    <source>
        <dbReference type="RuleBase" id="RU362031"/>
    </source>
</evidence>
<keyword evidence="4 13" id="KW-0645">Protease</keyword>
<feature type="transmembrane region" description="Helical" evidence="11">
    <location>
        <begin position="6"/>
        <end position="26"/>
    </location>
</feature>
<dbReference type="SUPFAM" id="SSF50156">
    <property type="entry name" value="PDZ domain-like"/>
    <property type="match status" value="1"/>
</dbReference>
<dbReference type="Gene3D" id="2.30.42.10">
    <property type="match status" value="1"/>
</dbReference>
<evidence type="ECO:0000256" key="6">
    <source>
        <dbReference type="ARBA" id="ARBA00022801"/>
    </source>
</evidence>
<feature type="transmembrane region" description="Helical" evidence="11">
    <location>
        <begin position="279"/>
        <end position="299"/>
    </location>
</feature>
<organism evidence="13">
    <name type="scientific">Caldimicrobium thiodismutans</name>
    <dbReference type="NCBI Taxonomy" id="1653476"/>
    <lineage>
        <taxon>Bacteria</taxon>
        <taxon>Pseudomonadati</taxon>
        <taxon>Thermodesulfobacteriota</taxon>
        <taxon>Thermodesulfobacteria</taxon>
        <taxon>Thermodesulfobacteriales</taxon>
        <taxon>Thermodesulfobacteriaceae</taxon>
        <taxon>Caldimicrobium</taxon>
    </lineage>
</organism>
<accession>A0A832GMC2</accession>
<comment type="cofactor">
    <cofactor evidence="1 11">
        <name>Zn(2+)</name>
        <dbReference type="ChEBI" id="CHEBI:29105"/>
    </cofactor>
</comment>
<dbReference type="AlphaFoldDB" id="A0A832GMC2"/>
<keyword evidence="6 11" id="KW-0378">Hydrolase</keyword>
<evidence type="ECO:0000313" key="13">
    <source>
        <dbReference type="EMBL" id="HGV54991.1"/>
    </source>
</evidence>
<evidence type="ECO:0000256" key="4">
    <source>
        <dbReference type="ARBA" id="ARBA00022670"/>
    </source>
</evidence>
<dbReference type="NCBIfam" id="TIGR00054">
    <property type="entry name" value="RIP metalloprotease RseP"/>
    <property type="match status" value="1"/>
</dbReference>
<protein>
    <recommendedName>
        <fullName evidence="11">Zinc metalloprotease</fullName>
        <ecNumber evidence="11">3.4.24.-</ecNumber>
    </recommendedName>
</protein>
<dbReference type="EMBL" id="DSZU01000044">
    <property type="protein sequence ID" value="HGV54991.1"/>
    <property type="molecule type" value="Genomic_DNA"/>
</dbReference>
<evidence type="ECO:0000259" key="12">
    <source>
        <dbReference type="PROSITE" id="PS50106"/>
    </source>
</evidence>
<evidence type="ECO:0000256" key="7">
    <source>
        <dbReference type="ARBA" id="ARBA00022833"/>
    </source>
</evidence>
<comment type="similarity">
    <text evidence="3 11">Belongs to the peptidase M50B family.</text>
</comment>
<dbReference type="InterPro" id="IPR008915">
    <property type="entry name" value="Peptidase_M50"/>
</dbReference>
<gene>
    <name evidence="13" type="primary">rseP</name>
    <name evidence="13" type="ORF">ENT73_02720</name>
</gene>
<evidence type="ECO:0000256" key="8">
    <source>
        <dbReference type="ARBA" id="ARBA00022989"/>
    </source>
</evidence>
<evidence type="ECO:0000256" key="1">
    <source>
        <dbReference type="ARBA" id="ARBA00001947"/>
    </source>
</evidence>
<proteinExistence type="inferred from homology"/>
<evidence type="ECO:0000256" key="5">
    <source>
        <dbReference type="ARBA" id="ARBA00022692"/>
    </source>
</evidence>